<keyword evidence="5" id="KW-0333">Golgi apparatus</keyword>
<organism evidence="8 9">
    <name type="scientific">Amborella trichopoda</name>
    <dbReference type="NCBI Taxonomy" id="13333"/>
    <lineage>
        <taxon>Eukaryota</taxon>
        <taxon>Viridiplantae</taxon>
        <taxon>Streptophyta</taxon>
        <taxon>Embryophyta</taxon>
        <taxon>Tracheophyta</taxon>
        <taxon>Spermatophyta</taxon>
        <taxon>Magnoliopsida</taxon>
        <taxon>Amborellales</taxon>
        <taxon>Amborellaceae</taxon>
        <taxon>Amborella</taxon>
    </lineage>
</organism>
<keyword evidence="9" id="KW-1185">Reference proteome</keyword>
<dbReference type="EMBL" id="KI393908">
    <property type="protein sequence ID" value="ERN06456.1"/>
    <property type="molecule type" value="Genomic_DNA"/>
</dbReference>
<dbReference type="Pfam" id="PF03016">
    <property type="entry name" value="Exostosin_GT47"/>
    <property type="match status" value="1"/>
</dbReference>
<dbReference type="InterPro" id="IPR040911">
    <property type="entry name" value="Exostosin_GT47"/>
</dbReference>
<gene>
    <name evidence="8" type="ORF">AMTR_s00016p00259710</name>
</gene>
<dbReference type="GO" id="GO:0000139">
    <property type="term" value="C:Golgi membrane"/>
    <property type="evidence" value="ECO:0007669"/>
    <property type="project" value="UniProtKB-SubCell"/>
</dbReference>
<keyword evidence="4" id="KW-0735">Signal-anchor</keyword>
<dbReference type="GO" id="GO:0016757">
    <property type="term" value="F:glycosyltransferase activity"/>
    <property type="evidence" value="ECO:0007669"/>
    <property type="project" value="UniProtKB-KW"/>
</dbReference>
<evidence type="ECO:0000256" key="4">
    <source>
        <dbReference type="ARBA" id="ARBA00022968"/>
    </source>
</evidence>
<dbReference type="InterPro" id="IPR004263">
    <property type="entry name" value="Exostosin"/>
</dbReference>
<evidence type="ECO:0000256" key="1">
    <source>
        <dbReference type="ARBA" id="ARBA00004323"/>
    </source>
</evidence>
<dbReference type="Gramene" id="ERN06456">
    <property type="protein sequence ID" value="ERN06456"/>
    <property type="gene ID" value="AMTR_s00016p00259710"/>
</dbReference>
<keyword evidence="3" id="KW-0808">Transferase</keyword>
<accession>W1PFN9</accession>
<evidence type="ECO:0000313" key="8">
    <source>
        <dbReference type="EMBL" id="ERN06456.1"/>
    </source>
</evidence>
<evidence type="ECO:0000256" key="5">
    <source>
        <dbReference type="ARBA" id="ARBA00023034"/>
    </source>
</evidence>
<dbReference type="Proteomes" id="UP000017836">
    <property type="component" value="Unassembled WGS sequence"/>
</dbReference>
<feature type="domain" description="Exostosin GT47" evidence="7">
    <location>
        <begin position="99"/>
        <end position="382"/>
    </location>
</feature>
<keyword evidence="6" id="KW-0812">Transmembrane</keyword>
<comment type="subcellular location">
    <subcellularLocation>
        <location evidence="1">Golgi apparatus membrane</location>
        <topology evidence="1">Single-pass type II membrane protein</topology>
    </subcellularLocation>
</comment>
<name>W1PFN9_AMBTC</name>
<evidence type="ECO:0000256" key="3">
    <source>
        <dbReference type="ARBA" id="ARBA00022676"/>
    </source>
</evidence>
<dbReference type="PANTHER" id="PTHR11062:SF235">
    <property type="entry name" value="GLYCOSYLTRANSFERASE-LIKE PROTEIN"/>
    <property type="match status" value="1"/>
</dbReference>
<dbReference type="KEGG" id="atr:18434655"/>
<reference evidence="9" key="1">
    <citation type="journal article" date="2013" name="Science">
        <title>The Amborella genome and the evolution of flowering plants.</title>
        <authorList>
            <consortium name="Amborella Genome Project"/>
        </authorList>
    </citation>
    <scope>NUCLEOTIDE SEQUENCE [LARGE SCALE GENOMIC DNA]</scope>
</reference>
<dbReference type="HOGENOM" id="CLU_025166_0_3_1"/>
<dbReference type="OrthoDB" id="1924787at2759"/>
<dbReference type="eggNOG" id="KOG1021">
    <property type="taxonomic scope" value="Eukaryota"/>
</dbReference>
<sequence length="432" mass="50311">MGRPRLLPHLHLLLLLLLCSLAISFYCYYYYYYHESLLSPSATTHFTFLPSSYPRKPIEIHKHQNQILQTLTKDNRGLFAQPPYHNWEIFRDDFNQMLKNFKIFVYPDAFLPSAPFANIFLPHPNPLDAKLGNYFSEHMFKISLLNSSLLTSNPHEAHLFFMPFSINALRNDPRVRSEPSIADFVAGYTAEIAQKFKFWNASKGADHFFVFCHSVGRDAASKHEDLHYNAIQVACSSTYFHRLYVSHKDIALPQVWPHLLNQTLISPNSRTRLIFFSGRAQNSRVRQELIATWQNDTSMDVFSGYPPFPVEEGFKRSRYCLHVKGYEVNTARISNALNYGCVPVIVSDHYDLPFANVLDWTKFAVIVSHGDVRFLKQILMSIPRKTYIGLYSNLLIVRKHFRWHATPRGYDAFHMTAYQLWLRRGIHSFSFV</sequence>
<protein>
    <recommendedName>
        <fullName evidence="7">Exostosin GT47 domain-containing protein</fullName>
    </recommendedName>
</protein>
<dbReference type="OMA" id="RRHFVWH"/>
<proteinExistence type="inferred from homology"/>
<evidence type="ECO:0000256" key="2">
    <source>
        <dbReference type="ARBA" id="ARBA00010271"/>
    </source>
</evidence>
<keyword evidence="3" id="KW-0328">Glycosyltransferase</keyword>
<comment type="similarity">
    <text evidence="2">Belongs to the glycosyltransferase 47 family.</text>
</comment>
<evidence type="ECO:0000313" key="9">
    <source>
        <dbReference type="Proteomes" id="UP000017836"/>
    </source>
</evidence>
<dbReference type="AlphaFoldDB" id="W1PFN9"/>
<evidence type="ECO:0000256" key="6">
    <source>
        <dbReference type="SAM" id="Phobius"/>
    </source>
</evidence>
<evidence type="ECO:0000259" key="7">
    <source>
        <dbReference type="Pfam" id="PF03016"/>
    </source>
</evidence>
<keyword evidence="6" id="KW-1133">Transmembrane helix</keyword>
<keyword evidence="6" id="KW-0472">Membrane</keyword>
<feature type="transmembrane region" description="Helical" evidence="6">
    <location>
        <begin position="12"/>
        <end position="31"/>
    </location>
</feature>
<dbReference type="PANTHER" id="PTHR11062">
    <property type="entry name" value="EXOSTOSIN HEPARAN SULFATE GLYCOSYLTRANSFERASE -RELATED"/>
    <property type="match status" value="1"/>
</dbReference>